<dbReference type="EMBL" id="QFQP01000006">
    <property type="protein sequence ID" value="PZR14964.1"/>
    <property type="molecule type" value="Genomic_DNA"/>
</dbReference>
<dbReference type="InterPro" id="IPR037523">
    <property type="entry name" value="VOC_core"/>
</dbReference>
<proteinExistence type="predicted"/>
<comment type="caution">
    <text evidence="2">The sequence shown here is derived from an EMBL/GenBank/DDBJ whole genome shotgun (WGS) entry which is preliminary data.</text>
</comment>
<dbReference type="Pfam" id="PF00903">
    <property type="entry name" value="Glyoxalase"/>
    <property type="match status" value="1"/>
</dbReference>
<dbReference type="Gene3D" id="3.30.720.120">
    <property type="match status" value="1"/>
</dbReference>
<name>A0A2W5VFT3_9BACT</name>
<dbReference type="InterPro" id="IPR029068">
    <property type="entry name" value="Glyas_Bleomycin-R_OHBP_Dase"/>
</dbReference>
<feature type="domain" description="VOC" evidence="1">
    <location>
        <begin position="9"/>
        <end position="142"/>
    </location>
</feature>
<dbReference type="PANTHER" id="PTHR34109">
    <property type="entry name" value="BNAUNNG04460D PROTEIN-RELATED"/>
    <property type="match status" value="1"/>
</dbReference>
<evidence type="ECO:0000313" key="2">
    <source>
        <dbReference type="EMBL" id="PZR14964.1"/>
    </source>
</evidence>
<protein>
    <submittedName>
        <fullName evidence="2">Aminotransferase</fullName>
    </submittedName>
</protein>
<keyword evidence="2" id="KW-0032">Aminotransferase</keyword>
<accession>A0A2W5VFT3</accession>
<reference evidence="2 3" key="1">
    <citation type="submission" date="2017-08" db="EMBL/GenBank/DDBJ databases">
        <title>Infants hospitalized years apart are colonized by the same room-sourced microbial strains.</title>
        <authorList>
            <person name="Brooks B."/>
            <person name="Olm M.R."/>
            <person name="Firek B.A."/>
            <person name="Baker R."/>
            <person name="Thomas B.C."/>
            <person name="Morowitz M.J."/>
            <person name="Banfield J.F."/>
        </authorList>
    </citation>
    <scope>NUCLEOTIDE SEQUENCE [LARGE SCALE GENOMIC DNA]</scope>
    <source>
        <strain evidence="2">S2_003_000_R2_14</strain>
    </source>
</reference>
<dbReference type="Gene3D" id="3.30.720.110">
    <property type="match status" value="1"/>
</dbReference>
<sequence>MNPTPKGWPRLTTAVFYDDAAKAIDWLVNAFGFEVRMKVDGENGVVEHSELTFGESLMMIGDTRRQKDKQRNMKSPKSVGGANTQAIMLFVDDVDAHCERARKAGARITMEPTVSDYGEDYWADKTYECVDPEGHYWWFCRRLRG</sequence>
<evidence type="ECO:0000259" key="1">
    <source>
        <dbReference type="PROSITE" id="PS51819"/>
    </source>
</evidence>
<dbReference type="PROSITE" id="PS51819">
    <property type="entry name" value="VOC"/>
    <property type="match status" value="1"/>
</dbReference>
<dbReference type="SUPFAM" id="SSF54593">
    <property type="entry name" value="Glyoxalase/Bleomycin resistance protein/Dihydroxybiphenyl dioxygenase"/>
    <property type="match status" value="1"/>
</dbReference>
<organism evidence="2 3">
    <name type="scientific">Archangium gephyra</name>
    <dbReference type="NCBI Taxonomy" id="48"/>
    <lineage>
        <taxon>Bacteria</taxon>
        <taxon>Pseudomonadati</taxon>
        <taxon>Myxococcota</taxon>
        <taxon>Myxococcia</taxon>
        <taxon>Myxococcales</taxon>
        <taxon>Cystobacterineae</taxon>
        <taxon>Archangiaceae</taxon>
        <taxon>Archangium</taxon>
    </lineage>
</organism>
<keyword evidence="2" id="KW-0808">Transferase</keyword>
<dbReference type="GO" id="GO:0008483">
    <property type="term" value="F:transaminase activity"/>
    <property type="evidence" value="ECO:0007669"/>
    <property type="project" value="UniProtKB-KW"/>
</dbReference>
<dbReference type="PANTHER" id="PTHR34109:SF1">
    <property type="entry name" value="VOC DOMAIN-CONTAINING PROTEIN"/>
    <property type="match status" value="1"/>
</dbReference>
<dbReference type="InterPro" id="IPR004360">
    <property type="entry name" value="Glyas_Fos-R_dOase_dom"/>
</dbReference>
<gene>
    <name evidence="2" type="ORF">DI536_09295</name>
</gene>
<dbReference type="Proteomes" id="UP000249061">
    <property type="component" value="Unassembled WGS sequence"/>
</dbReference>
<evidence type="ECO:0000313" key="3">
    <source>
        <dbReference type="Proteomes" id="UP000249061"/>
    </source>
</evidence>
<dbReference type="AlphaFoldDB" id="A0A2W5VFT3"/>